<gene>
    <name evidence="3" type="ORF">TCDM_02569</name>
</gene>
<evidence type="ECO:0000259" key="2">
    <source>
        <dbReference type="PROSITE" id="PS50296"/>
    </source>
</evidence>
<dbReference type="InterPro" id="IPR036877">
    <property type="entry name" value="SUI1_dom_sf"/>
</dbReference>
<dbReference type="InterPro" id="IPR048248">
    <property type="entry name" value="PUA_eIF2d-like"/>
</dbReference>
<dbReference type="Pfam" id="PF01253">
    <property type="entry name" value="SUI1"/>
    <property type="match status" value="1"/>
</dbReference>
<dbReference type="Proteomes" id="UP000017861">
    <property type="component" value="Unassembled WGS sequence"/>
</dbReference>
<dbReference type="InterPro" id="IPR001950">
    <property type="entry name" value="SUI1"/>
</dbReference>
<feature type="transmembrane region" description="Helical" evidence="1">
    <location>
        <begin position="44"/>
        <end position="63"/>
    </location>
</feature>
<dbReference type="Pfam" id="PF26292">
    <property type="entry name" value="PUA_elF2D"/>
    <property type="match status" value="1"/>
</dbReference>
<protein>
    <recommendedName>
        <fullName evidence="2">SUI1 domain-containing protein</fullName>
    </recommendedName>
</protein>
<dbReference type="Pfam" id="PF25304">
    <property type="entry name" value="WHD_eIF2D"/>
    <property type="match status" value="1"/>
</dbReference>
<reference evidence="3 4" key="1">
    <citation type="journal article" date="2014" name="Genome Announc.">
        <title>Trypanosoma cruzi Clone Dm28c Draft Genome Sequence.</title>
        <authorList>
            <person name="Grisard E.C."/>
            <person name="Teixeira S.M."/>
            <person name="de Almeida L.G."/>
            <person name="Stoco P.H."/>
            <person name="Gerber A.L."/>
            <person name="Talavera-Lopez C."/>
            <person name="Lima O.C."/>
            <person name="Andersson B."/>
            <person name="de Vasconcelos A.T."/>
        </authorList>
    </citation>
    <scope>NUCLEOTIDE SEQUENCE [LARGE SCALE GENOMIC DNA]</scope>
    <source>
        <strain evidence="3 4">Dm28c</strain>
    </source>
</reference>
<organism evidence="3 4">
    <name type="scientific">Trypanosoma cruzi Dm28c</name>
    <dbReference type="NCBI Taxonomy" id="1416333"/>
    <lineage>
        <taxon>Eukaryota</taxon>
        <taxon>Discoba</taxon>
        <taxon>Euglenozoa</taxon>
        <taxon>Kinetoplastea</taxon>
        <taxon>Metakinetoplastina</taxon>
        <taxon>Trypanosomatida</taxon>
        <taxon>Trypanosomatidae</taxon>
        <taxon>Trypanosoma</taxon>
        <taxon>Schizotrypanum</taxon>
    </lineage>
</organism>
<name>V5BLJ1_TRYCR</name>
<dbReference type="SUPFAM" id="SSF55159">
    <property type="entry name" value="eIF1-like"/>
    <property type="match status" value="1"/>
</dbReference>
<keyword evidence="1" id="KW-1133">Transmembrane helix</keyword>
<evidence type="ECO:0000313" key="3">
    <source>
        <dbReference type="EMBL" id="ESS68639.1"/>
    </source>
</evidence>
<dbReference type="GO" id="GO:0003743">
    <property type="term" value="F:translation initiation factor activity"/>
    <property type="evidence" value="ECO:0007669"/>
    <property type="project" value="InterPro"/>
</dbReference>
<proteinExistence type="predicted"/>
<keyword evidence="1" id="KW-0812">Transmembrane</keyword>
<accession>V5BLJ1</accession>
<dbReference type="Gene3D" id="3.10.400.20">
    <property type="match status" value="1"/>
</dbReference>
<sequence length="724" mass="82548">MMLFQQFICFFFSLVKHKYYCVLLVIYALFNHLYLHFISTFLSLFIYLIFLFLHRFLFILVMFHKRHSTKEQLVVGKKESKKLRDRFVAILEKDHLDSLESFWKKSDGITRITWEFSTGGVAAFYVVNGIPLLFSVLSLPDGSQGIFAGKDVALIPTLFFFLLMRNYYKKEDMEVVSLFGSKVWCKGATSHYILSGAHLMMPGVVDIGEVNNKTLHVGETVFIHSIGTSCPYAVGLSTEGLVNRAKIGKGVYVLHCYKDLLWDSYFAVFNAFCGSVYPVLPSSFRANEVVEILLPKLDTANEILEEKGDPGNLENGDDDVLRKNVFFNQSRVIQTTLKMIEGEDALIDFALCETVRALSHSMLPMPLTEFSPLLISNAPRIPGAKLQIDFKRTKYKKVLPYLLMRSDLITVSEEKKGNHFIVQINKSSELLRRHRRNYAEFLQLIHEPAKEEEALEAEQQMIREGAKGGIKRRIVSIETLYSPKNGSAIELTRILCTGMYLDNMKQKILGETLPKNLLLASYGDNNDFLDELYSRKHLCDNLRKYIRAKGLLETEGHSDGIPFVKLDDTLLPIASELDNFMRITEVEDRVLDRMFAPVHQILMETNQFINGVATSVSFITKTTKKGKLPKILVFTEKRKGNKIVTIVRGLDDYGFDLASLATEWKHQFSTFCTIYDPSKEMTKVKQGTQVPLELQLGGDWLSKLKAVLQEEFGFPQHTLNISAK</sequence>
<dbReference type="InterPro" id="IPR015947">
    <property type="entry name" value="PUA-like_sf"/>
</dbReference>
<feature type="transmembrane region" description="Helical" evidence="1">
    <location>
        <begin position="146"/>
        <end position="164"/>
    </location>
</feature>
<dbReference type="AlphaFoldDB" id="V5BLJ1"/>
<evidence type="ECO:0000313" key="4">
    <source>
        <dbReference type="Proteomes" id="UP000017861"/>
    </source>
</evidence>
<dbReference type="VEuPathDB" id="TriTrypDB:TCDM_02569"/>
<dbReference type="EMBL" id="AYLP01000018">
    <property type="protein sequence ID" value="ESS68639.1"/>
    <property type="molecule type" value="Genomic_DNA"/>
</dbReference>
<feature type="transmembrane region" description="Helical" evidence="1">
    <location>
        <begin position="112"/>
        <end position="134"/>
    </location>
</feature>
<dbReference type="SUPFAM" id="SSF88697">
    <property type="entry name" value="PUA domain-like"/>
    <property type="match status" value="1"/>
</dbReference>
<comment type="caution">
    <text evidence="3">The sequence shown here is derived from an EMBL/GenBank/DDBJ whole genome shotgun (WGS) entry which is preliminary data.</text>
</comment>
<evidence type="ECO:0000256" key="1">
    <source>
        <dbReference type="SAM" id="Phobius"/>
    </source>
</evidence>
<feature type="domain" description="SUI1" evidence="2">
    <location>
        <begin position="631"/>
        <end position="712"/>
    </location>
</feature>
<dbReference type="InterPro" id="IPR039757">
    <property type="entry name" value="EIF2D"/>
</dbReference>
<dbReference type="PANTHER" id="PTHR12217:SF4">
    <property type="entry name" value="EUKARYOTIC TRANSLATION INITIATION FACTOR 2D"/>
    <property type="match status" value="1"/>
</dbReference>
<dbReference type="OrthoDB" id="199771at2759"/>
<dbReference type="GO" id="GO:0001731">
    <property type="term" value="P:formation of translation preinitiation complex"/>
    <property type="evidence" value="ECO:0007669"/>
    <property type="project" value="InterPro"/>
</dbReference>
<dbReference type="PANTHER" id="PTHR12217">
    <property type="entry name" value="EUKARYOTIC TRANSLATION INITIATION FACTOR 2D"/>
    <property type="match status" value="1"/>
</dbReference>
<dbReference type="Gene3D" id="3.30.780.10">
    <property type="entry name" value="SUI1-like domain"/>
    <property type="match status" value="1"/>
</dbReference>
<dbReference type="InterPro" id="IPR057429">
    <property type="entry name" value="WH_eIF2D"/>
</dbReference>
<dbReference type="PROSITE" id="PS50296">
    <property type="entry name" value="SUI1"/>
    <property type="match status" value="1"/>
</dbReference>
<keyword evidence="1" id="KW-0472">Membrane</keyword>